<dbReference type="InterPro" id="IPR050638">
    <property type="entry name" value="AA-Vitamin_Transporters"/>
</dbReference>
<feature type="domain" description="EamA" evidence="7">
    <location>
        <begin position="8"/>
        <end position="142"/>
    </location>
</feature>
<sequence>MTSASNTKAVMLLILCAFFWGSCFPVGKDVLGQVHAYTLVFWRFVIAAICLMLYIRIKNIQFGEISTNRWGWVILVSIVGVGGLNLGLFTGLTLTSSTNGALIMALSPLVTSLIACFFQLRLPSTSQVFSIVVSLIGVGLVITNGQIDMLASLKINHGDKLIFCGMLAWSAYTYCSQSISRWMPVIPYTLIGMLSGAVVIGGLCLFEPDVHPLSELLTTSRTGISEVIYIGVFGTVAGYLLWLNGVQALGAPVASLFFNFVPVFSVLTSVLMGQTVTTVQILGISVVIIGLLIPRMPALAGQLTKRVA</sequence>
<dbReference type="OrthoDB" id="4167046at2"/>
<feature type="transmembrane region" description="Helical" evidence="6">
    <location>
        <begin position="101"/>
        <end position="120"/>
    </location>
</feature>
<evidence type="ECO:0000256" key="4">
    <source>
        <dbReference type="ARBA" id="ARBA00022989"/>
    </source>
</evidence>
<evidence type="ECO:0000256" key="1">
    <source>
        <dbReference type="ARBA" id="ARBA00004651"/>
    </source>
</evidence>
<dbReference type="SUPFAM" id="SSF103481">
    <property type="entry name" value="Multidrug resistance efflux transporter EmrE"/>
    <property type="match status" value="2"/>
</dbReference>
<accession>A0A3N9TJW3</accession>
<dbReference type="Proteomes" id="UP000281112">
    <property type="component" value="Unassembled WGS sequence"/>
</dbReference>
<evidence type="ECO:0000256" key="5">
    <source>
        <dbReference type="ARBA" id="ARBA00023136"/>
    </source>
</evidence>
<dbReference type="PANTHER" id="PTHR32322:SF18">
    <property type="entry name" value="S-ADENOSYLMETHIONINE_S-ADENOSYLHOMOCYSTEINE TRANSPORTER"/>
    <property type="match status" value="1"/>
</dbReference>
<dbReference type="GO" id="GO:0005886">
    <property type="term" value="C:plasma membrane"/>
    <property type="evidence" value="ECO:0007669"/>
    <property type="project" value="UniProtKB-SubCell"/>
</dbReference>
<dbReference type="InterPro" id="IPR000620">
    <property type="entry name" value="EamA_dom"/>
</dbReference>
<comment type="caution">
    <text evidence="8">The sequence shown here is derived from an EMBL/GenBank/DDBJ whole genome shotgun (WGS) entry which is preliminary data.</text>
</comment>
<evidence type="ECO:0000313" key="8">
    <source>
        <dbReference type="EMBL" id="RQW64254.1"/>
    </source>
</evidence>
<keyword evidence="9" id="KW-1185">Reference proteome</keyword>
<feature type="transmembrane region" description="Helical" evidence="6">
    <location>
        <begin position="69"/>
        <end position="89"/>
    </location>
</feature>
<dbReference type="EMBL" id="RJVQ01000002">
    <property type="protein sequence ID" value="RQW64254.1"/>
    <property type="molecule type" value="Genomic_DNA"/>
</dbReference>
<name>A0A3N9TJW3_9VIBR</name>
<dbReference type="RefSeq" id="WP_124936374.1">
    <property type="nucleotide sequence ID" value="NZ_RJVQ01000002.1"/>
</dbReference>
<keyword evidence="3 6" id="KW-0812">Transmembrane</keyword>
<evidence type="ECO:0000256" key="2">
    <source>
        <dbReference type="ARBA" id="ARBA00022475"/>
    </source>
</evidence>
<keyword evidence="4 6" id="KW-1133">Transmembrane helix</keyword>
<evidence type="ECO:0000259" key="7">
    <source>
        <dbReference type="Pfam" id="PF00892"/>
    </source>
</evidence>
<proteinExistence type="predicted"/>
<feature type="transmembrane region" description="Helical" evidence="6">
    <location>
        <begin position="263"/>
        <end position="293"/>
    </location>
</feature>
<feature type="transmembrane region" description="Helical" evidence="6">
    <location>
        <begin position="127"/>
        <end position="147"/>
    </location>
</feature>
<evidence type="ECO:0000313" key="9">
    <source>
        <dbReference type="Proteomes" id="UP000281112"/>
    </source>
</evidence>
<evidence type="ECO:0000256" key="3">
    <source>
        <dbReference type="ARBA" id="ARBA00022692"/>
    </source>
</evidence>
<keyword evidence="5 6" id="KW-0472">Membrane</keyword>
<feature type="transmembrane region" description="Helical" evidence="6">
    <location>
        <begin position="185"/>
        <end position="206"/>
    </location>
</feature>
<dbReference type="InterPro" id="IPR037185">
    <property type="entry name" value="EmrE-like"/>
</dbReference>
<feature type="transmembrane region" description="Helical" evidence="6">
    <location>
        <begin position="227"/>
        <end position="243"/>
    </location>
</feature>
<dbReference type="Pfam" id="PF00892">
    <property type="entry name" value="EamA"/>
    <property type="match status" value="2"/>
</dbReference>
<protein>
    <submittedName>
        <fullName evidence="8">DMT family transporter</fullName>
    </submittedName>
</protein>
<dbReference type="PANTHER" id="PTHR32322">
    <property type="entry name" value="INNER MEMBRANE TRANSPORTER"/>
    <property type="match status" value="1"/>
</dbReference>
<evidence type="ECO:0000256" key="6">
    <source>
        <dbReference type="SAM" id="Phobius"/>
    </source>
</evidence>
<reference evidence="8 9" key="1">
    <citation type="submission" date="2018-11" db="EMBL/GenBank/DDBJ databases">
        <title>Vibrio LJC006 sp. nov., isolated from seawater during the bloom of the enteromorpha.</title>
        <authorList>
            <person name="Liang J."/>
        </authorList>
    </citation>
    <scope>NUCLEOTIDE SEQUENCE [LARGE SCALE GENOMIC DNA]</scope>
    <source>
        <strain evidence="8 9">LJC006</strain>
    </source>
</reference>
<organism evidence="8 9">
    <name type="scientific">Vibrio viridaestus</name>
    <dbReference type="NCBI Taxonomy" id="2487322"/>
    <lineage>
        <taxon>Bacteria</taxon>
        <taxon>Pseudomonadati</taxon>
        <taxon>Pseudomonadota</taxon>
        <taxon>Gammaproteobacteria</taxon>
        <taxon>Vibrionales</taxon>
        <taxon>Vibrionaceae</taxon>
        <taxon>Vibrio</taxon>
    </lineage>
</organism>
<dbReference type="AlphaFoldDB" id="A0A3N9TJW3"/>
<comment type="subcellular location">
    <subcellularLocation>
        <location evidence="1">Cell membrane</location>
        <topology evidence="1">Multi-pass membrane protein</topology>
    </subcellularLocation>
</comment>
<feature type="transmembrane region" description="Helical" evidence="6">
    <location>
        <begin position="35"/>
        <end position="57"/>
    </location>
</feature>
<keyword evidence="2" id="KW-1003">Cell membrane</keyword>
<feature type="domain" description="EamA" evidence="7">
    <location>
        <begin position="158"/>
        <end position="293"/>
    </location>
</feature>
<gene>
    <name evidence="8" type="ORF">EES38_06615</name>
</gene>